<accession>A0A2J7ZQG4</accession>
<proteinExistence type="predicted"/>
<dbReference type="AlphaFoldDB" id="A0A2J7ZQG4"/>
<sequence>MCACIKGRDLVLALALVLFALIVPHASATRLLDDLIKPLDDLTDEDFVHCDALRFVKSGVEFMERMGIASLPEHCEQRYGYSFITNQKAHHFRLCTPPGGSGSGVTGEDGGKGAEATSGQWAQMLGSAEVAPATNGTAAINATATARRRRRSLLTVAAASRQQSQAGRGAHPGGGWRRRRRRSLLQDAGGGAADAAAGADTADADAAADDGGGAGSGAAVRQHPGLQQHPSLESDNVTVAPADPASPASSVGCYLNPRMPRSFGQVFCVVRNVLLDTCALYDGQNGGFNVRFPSPKFDLVFGEFGDLPYYPDQLSAAFRTGILVGVHGAALTFVAATSPGESAVVELVQSGLRGMHYKKLLNLFPSLTANLGSHYQAVDYPDREVNITATTDALVRAMDEVSQRVTAGRLRAANARADAPAFNDQFNFDVMFPQACPTSVRGKLRRYVTKQPVQMELSAPNGTSSGSSGSSSGSGSNGTSNSGAGATATAA</sequence>
<keyword evidence="2" id="KW-0732">Signal</keyword>
<protein>
    <submittedName>
        <fullName evidence="3">Uncharacterized protein</fullName>
    </submittedName>
</protein>
<organism evidence="3 4">
    <name type="scientific">Tetrabaena socialis</name>
    <dbReference type="NCBI Taxonomy" id="47790"/>
    <lineage>
        <taxon>Eukaryota</taxon>
        <taxon>Viridiplantae</taxon>
        <taxon>Chlorophyta</taxon>
        <taxon>core chlorophytes</taxon>
        <taxon>Chlorophyceae</taxon>
        <taxon>CS clade</taxon>
        <taxon>Chlamydomonadales</taxon>
        <taxon>Tetrabaenaceae</taxon>
        <taxon>Tetrabaena</taxon>
    </lineage>
</organism>
<feature type="region of interest" description="Disordered" evidence="1">
    <location>
        <begin position="453"/>
        <end position="491"/>
    </location>
</feature>
<feature type="region of interest" description="Disordered" evidence="1">
    <location>
        <begin position="156"/>
        <end position="243"/>
    </location>
</feature>
<dbReference type="EMBL" id="PGGS01000644">
    <property type="protein sequence ID" value="PNH02509.1"/>
    <property type="molecule type" value="Genomic_DNA"/>
</dbReference>
<feature type="compositionally biased region" description="Low complexity" evidence="1">
    <location>
        <begin position="458"/>
        <end position="491"/>
    </location>
</feature>
<feature type="compositionally biased region" description="Polar residues" evidence="1">
    <location>
        <begin position="228"/>
        <end position="237"/>
    </location>
</feature>
<dbReference type="OrthoDB" id="534920at2759"/>
<evidence type="ECO:0000313" key="3">
    <source>
        <dbReference type="EMBL" id="PNH02509.1"/>
    </source>
</evidence>
<evidence type="ECO:0000313" key="4">
    <source>
        <dbReference type="Proteomes" id="UP000236333"/>
    </source>
</evidence>
<feature type="signal peptide" evidence="2">
    <location>
        <begin position="1"/>
        <end position="28"/>
    </location>
</feature>
<dbReference type="Proteomes" id="UP000236333">
    <property type="component" value="Unassembled WGS sequence"/>
</dbReference>
<comment type="caution">
    <text evidence="3">The sequence shown here is derived from an EMBL/GenBank/DDBJ whole genome shotgun (WGS) entry which is preliminary data.</text>
</comment>
<keyword evidence="4" id="KW-1185">Reference proteome</keyword>
<feature type="compositionally biased region" description="Low complexity" evidence="1">
    <location>
        <begin position="156"/>
        <end position="169"/>
    </location>
</feature>
<evidence type="ECO:0000256" key="2">
    <source>
        <dbReference type="SAM" id="SignalP"/>
    </source>
</evidence>
<name>A0A2J7ZQG4_9CHLO</name>
<evidence type="ECO:0000256" key="1">
    <source>
        <dbReference type="SAM" id="MobiDB-lite"/>
    </source>
</evidence>
<feature type="chain" id="PRO_5014468842" evidence="2">
    <location>
        <begin position="29"/>
        <end position="491"/>
    </location>
</feature>
<reference evidence="3 4" key="1">
    <citation type="journal article" date="2017" name="Mol. Biol. Evol.">
        <title>The 4-celled Tetrabaena socialis nuclear genome reveals the essential components for genetic control of cell number at the origin of multicellularity in the volvocine lineage.</title>
        <authorList>
            <person name="Featherston J."/>
            <person name="Arakaki Y."/>
            <person name="Hanschen E.R."/>
            <person name="Ferris P.J."/>
            <person name="Michod R.E."/>
            <person name="Olson B.J.S.C."/>
            <person name="Nozaki H."/>
            <person name="Durand P.M."/>
        </authorList>
    </citation>
    <scope>NUCLEOTIDE SEQUENCE [LARGE SCALE GENOMIC DNA]</scope>
    <source>
        <strain evidence="3 4">NIES-571</strain>
    </source>
</reference>
<gene>
    <name evidence="3" type="ORF">TSOC_011509</name>
</gene>